<dbReference type="Proteomes" id="UP000247498">
    <property type="component" value="Unassembled WGS sequence"/>
</dbReference>
<dbReference type="InterPro" id="IPR032710">
    <property type="entry name" value="NTF2-like_dom_sf"/>
</dbReference>
<dbReference type="AlphaFoldDB" id="A0A2V0PLI8"/>
<dbReference type="EMBL" id="BDRX01000118">
    <property type="protein sequence ID" value="GBF98207.1"/>
    <property type="molecule type" value="Genomic_DNA"/>
</dbReference>
<evidence type="ECO:0000256" key="1">
    <source>
        <dbReference type="SAM" id="MobiDB-lite"/>
    </source>
</evidence>
<dbReference type="SUPFAM" id="SSF54427">
    <property type="entry name" value="NTF2-like"/>
    <property type="match status" value="1"/>
</dbReference>
<proteinExistence type="predicted"/>
<protein>
    <recommendedName>
        <fullName evidence="4">SnoaL-like domain-containing protein</fullName>
    </recommendedName>
</protein>
<dbReference type="OrthoDB" id="551865at2759"/>
<accession>A0A2V0PLI8</accession>
<feature type="region of interest" description="Disordered" evidence="1">
    <location>
        <begin position="1"/>
        <end position="22"/>
    </location>
</feature>
<dbReference type="Gene3D" id="3.10.450.50">
    <property type="match status" value="1"/>
</dbReference>
<sequence length="194" mass="19873">MLLRPIGTSGATVAKQQRGAGRVRAARAPYPEPYPTGHVGPSVDTQKLRHNVELLYAEALGRGTPEVLPSICHPSVCYCDAHGDGGHDCFGLRGLAAALERCTSAHPLLRVVLDSVAFDPSGATATVEWHATAAHLLPGSAGVPPSGLVSISYGIDQLTFQPGSGLITSILSIRDRFAAEAAEAAASGAASGDG</sequence>
<name>A0A2V0PLI8_9CHLO</name>
<comment type="caution">
    <text evidence="2">The sequence shown here is derived from an EMBL/GenBank/DDBJ whole genome shotgun (WGS) entry which is preliminary data.</text>
</comment>
<evidence type="ECO:0000313" key="3">
    <source>
        <dbReference type="Proteomes" id="UP000247498"/>
    </source>
</evidence>
<keyword evidence="3" id="KW-1185">Reference proteome</keyword>
<dbReference type="InParanoid" id="A0A2V0PLI8"/>
<evidence type="ECO:0000313" key="2">
    <source>
        <dbReference type="EMBL" id="GBF98207.1"/>
    </source>
</evidence>
<organism evidence="2 3">
    <name type="scientific">Raphidocelis subcapitata</name>
    <dbReference type="NCBI Taxonomy" id="307507"/>
    <lineage>
        <taxon>Eukaryota</taxon>
        <taxon>Viridiplantae</taxon>
        <taxon>Chlorophyta</taxon>
        <taxon>core chlorophytes</taxon>
        <taxon>Chlorophyceae</taxon>
        <taxon>CS clade</taxon>
        <taxon>Sphaeropleales</taxon>
        <taxon>Selenastraceae</taxon>
        <taxon>Raphidocelis</taxon>
    </lineage>
</organism>
<gene>
    <name evidence="2" type="ORF">Rsub_10707</name>
</gene>
<reference evidence="2 3" key="1">
    <citation type="journal article" date="2018" name="Sci. Rep.">
        <title>Raphidocelis subcapitata (=Pseudokirchneriella subcapitata) provides an insight into genome evolution and environmental adaptations in the Sphaeropleales.</title>
        <authorList>
            <person name="Suzuki S."/>
            <person name="Yamaguchi H."/>
            <person name="Nakajima N."/>
            <person name="Kawachi M."/>
        </authorList>
    </citation>
    <scope>NUCLEOTIDE SEQUENCE [LARGE SCALE GENOMIC DNA]</scope>
    <source>
        <strain evidence="2 3">NIES-35</strain>
    </source>
</reference>
<evidence type="ECO:0008006" key="4">
    <source>
        <dbReference type="Google" id="ProtNLM"/>
    </source>
</evidence>